<keyword evidence="4" id="KW-1185">Reference proteome</keyword>
<evidence type="ECO:0000313" key="3">
    <source>
        <dbReference type="EMBL" id="VBB09899.1"/>
    </source>
</evidence>
<dbReference type="SMART" id="SM00858">
    <property type="entry name" value="SAF"/>
    <property type="match status" value="1"/>
</dbReference>
<dbReference type="Gene3D" id="3.90.1210.10">
    <property type="entry name" value="Antifreeze-like/N-acetylneuraminic acid synthase C-terminal domain"/>
    <property type="match status" value="1"/>
</dbReference>
<evidence type="ECO:0000259" key="2">
    <source>
        <dbReference type="SMART" id="SM00858"/>
    </source>
</evidence>
<dbReference type="EMBL" id="UPPP01000134">
    <property type="protein sequence ID" value="VBB09899.1"/>
    <property type="molecule type" value="Genomic_DNA"/>
</dbReference>
<dbReference type="Proteomes" id="UP000277811">
    <property type="component" value="Unassembled WGS sequence"/>
</dbReference>
<evidence type="ECO:0000313" key="4">
    <source>
        <dbReference type="Proteomes" id="UP000277811"/>
    </source>
</evidence>
<dbReference type="RefSeq" id="WP_122630743.1">
    <property type="nucleotide sequence ID" value="NZ_UPPP01000134.1"/>
</dbReference>
<dbReference type="NCBIfam" id="TIGR03177">
    <property type="entry name" value="pilus_cpaB"/>
    <property type="match status" value="1"/>
</dbReference>
<dbReference type="CDD" id="cd11614">
    <property type="entry name" value="SAF_CpaB_FlgA_like"/>
    <property type="match status" value="1"/>
</dbReference>
<name>A0A498RF00_9FIRM</name>
<accession>A0A498RF00</accession>
<proteinExistence type="predicted"/>
<reference evidence="3 4" key="1">
    <citation type="submission" date="2018-06" db="EMBL/GenBank/DDBJ databases">
        <authorList>
            <person name="Strepis N."/>
        </authorList>
    </citation>
    <scope>NUCLEOTIDE SEQUENCE [LARGE SCALE GENOMIC DNA]</scope>
    <source>
        <strain evidence="3">LUCI</strain>
    </source>
</reference>
<dbReference type="InterPro" id="IPR017592">
    <property type="entry name" value="Pilus_assmbl_Flp-typ_CpaB"/>
</dbReference>
<organism evidence="3 4">
    <name type="scientific">Lucifera butyrica</name>
    <dbReference type="NCBI Taxonomy" id="1351585"/>
    <lineage>
        <taxon>Bacteria</taxon>
        <taxon>Bacillati</taxon>
        <taxon>Bacillota</taxon>
        <taxon>Negativicutes</taxon>
        <taxon>Veillonellales</taxon>
        <taxon>Veillonellaceae</taxon>
        <taxon>Lucifera</taxon>
    </lineage>
</organism>
<dbReference type="InterPro" id="IPR031571">
    <property type="entry name" value="RcpC_dom"/>
</dbReference>
<feature type="domain" description="SAF" evidence="2">
    <location>
        <begin position="40"/>
        <end position="102"/>
    </location>
</feature>
<gene>
    <name evidence="3" type="ORF">LUCI_5197</name>
</gene>
<dbReference type="OrthoDB" id="163768at2"/>
<feature type="region of interest" description="Disordered" evidence="1">
    <location>
        <begin position="243"/>
        <end position="291"/>
    </location>
</feature>
<dbReference type="Pfam" id="PF16976">
    <property type="entry name" value="RcpC"/>
    <property type="match status" value="1"/>
</dbReference>
<evidence type="ECO:0000256" key="1">
    <source>
        <dbReference type="SAM" id="MobiDB-lite"/>
    </source>
</evidence>
<dbReference type="InterPro" id="IPR013974">
    <property type="entry name" value="SAF"/>
</dbReference>
<sequence length="291" mass="30742">MAKLSNKGLLGMALLLSLATSVLVYHYLKTVSTVPQQKEVSVVVARADIPPRTRIQAGMVKEVRVPEQFVEPNAVHELAKVVGVVAREQIMAGEQITERRLVIAGKPADFTGMIPSDERAVTVAVTEVTGVAGFVKPGDYVDVLATFDQSIAGENVTKMILQDILVLATNHDAQASPANVANAGRDKKDAGKTSTVTLAVTPEQAAQLALMDEKGKIRLALRPFIPSTGIVIANTVTPRDLVGNFSLPGPSKTPDKPAPKAEPAPPAGKALPDGHGIQMIRGTKVETVTIN</sequence>
<dbReference type="AlphaFoldDB" id="A0A498RF00"/>
<protein>
    <submittedName>
        <fullName evidence="3">Flp pilus assembly protein rcpc/cpab</fullName>
    </submittedName>
</protein>
<dbReference type="Pfam" id="PF08666">
    <property type="entry name" value="SAF"/>
    <property type="match status" value="1"/>
</dbReference>